<name>A0A6M8B8N6_9CYAN</name>
<dbReference type="GO" id="GO:0016758">
    <property type="term" value="F:hexosyltransferase activity"/>
    <property type="evidence" value="ECO:0007669"/>
    <property type="project" value="InterPro"/>
</dbReference>
<evidence type="ECO:0000313" key="2">
    <source>
        <dbReference type="EMBL" id="QKD81097.1"/>
    </source>
</evidence>
<keyword evidence="2" id="KW-0808">Transferase</keyword>
<evidence type="ECO:0000259" key="1">
    <source>
        <dbReference type="Pfam" id="PF04101"/>
    </source>
</evidence>
<evidence type="ECO:0000313" key="3">
    <source>
        <dbReference type="Proteomes" id="UP000505210"/>
    </source>
</evidence>
<keyword evidence="3" id="KW-1185">Reference proteome</keyword>
<reference evidence="2 3" key="1">
    <citation type="submission" date="2020-05" db="EMBL/GenBank/DDBJ databases">
        <title>Complete genome sequence of of a novel Thermoleptolyngbya strain isolated from hot springs of Ganzi, Sichuan China.</title>
        <authorList>
            <person name="Tang J."/>
            <person name="Daroch M."/>
            <person name="Li L."/>
            <person name="Waleron K."/>
            <person name="Waleron M."/>
            <person name="Waleron M."/>
        </authorList>
    </citation>
    <scope>NUCLEOTIDE SEQUENCE [LARGE SCALE GENOMIC DNA]</scope>
    <source>
        <strain evidence="2 3">PKUAC-SCTA183</strain>
    </source>
</reference>
<dbReference type="InterPro" id="IPR007235">
    <property type="entry name" value="Glyco_trans_28_C"/>
</dbReference>
<dbReference type="Gene3D" id="3.40.50.2000">
    <property type="entry name" value="Glycogen Phosphorylase B"/>
    <property type="match status" value="1"/>
</dbReference>
<dbReference type="KEGG" id="theu:HPC62_01940"/>
<feature type="domain" description="Glycosyl transferase family 28 C-terminal" evidence="1">
    <location>
        <begin position="59"/>
        <end position="119"/>
    </location>
</feature>
<dbReference type="Proteomes" id="UP000505210">
    <property type="component" value="Chromosome"/>
</dbReference>
<dbReference type="RefSeq" id="WP_172353514.1">
    <property type="nucleotide sequence ID" value="NZ_CP053661.1"/>
</dbReference>
<gene>
    <name evidence="2" type="ORF">HPC62_01940</name>
</gene>
<organism evidence="2 3">
    <name type="scientific">Thermoleptolyngbya sichuanensis A183</name>
    <dbReference type="NCBI Taxonomy" id="2737172"/>
    <lineage>
        <taxon>Bacteria</taxon>
        <taxon>Bacillati</taxon>
        <taxon>Cyanobacteriota</taxon>
        <taxon>Cyanophyceae</taxon>
        <taxon>Oculatellales</taxon>
        <taxon>Oculatellaceae</taxon>
        <taxon>Thermoleptolyngbya</taxon>
        <taxon>Thermoleptolyngbya sichuanensis</taxon>
    </lineage>
</organism>
<proteinExistence type="predicted"/>
<sequence length="175" mass="19598">MIILTLGTIPYSFDRAITWLHLLLEQQVISEPVFIQSGVTDTSLVDRHPLTTVVKTIESKKLVALVKEARLVISHGGQGSTRMLASQQACFVLLPRLARFEEHIDDHQLLFAKSMQRFGVKHCLALDELRQFVLEPPPPFRGQLFNGPKLADHLSAKYPGLKEVAFKQAGCLETV</sequence>
<accession>A0A6M8B8N6</accession>
<dbReference type="EMBL" id="CP053661">
    <property type="protein sequence ID" value="QKD81097.1"/>
    <property type="molecule type" value="Genomic_DNA"/>
</dbReference>
<dbReference type="AlphaFoldDB" id="A0A6M8B8N6"/>
<dbReference type="Pfam" id="PF04101">
    <property type="entry name" value="Glyco_tran_28_C"/>
    <property type="match status" value="1"/>
</dbReference>
<protein>
    <submittedName>
        <fullName evidence="2">Glucosyl transferase</fullName>
    </submittedName>
</protein>